<evidence type="ECO:0000313" key="1">
    <source>
        <dbReference type="EMBL" id="AWB85176.1"/>
    </source>
</evidence>
<dbReference type="KEGG" id="clia:C3E79_10830"/>
<keyword evidence="2" id="KW-1185">Reference proteome</keyword>
<dbReference type="EMBL" id="CP026948">
    <property type="protein sequence ID" value="AWB85176.1"/>
    <property type="molecule type" value="Genomic_DNA"/>
</dbReference>
<dbReference type="InterPro" id="IPR035169">
    <property type="entry name" value="DUF5318"/>
</dbReference>
<name>A0A2S0WHH2_9CORY</name>
<dbReference type="RefSeq" id="WP_108405183.1">
    <property type="nucleotide sequence ID" value="NZ_CP026948.1"/>
</dbReference>
<accession>A0A2S0WHH2</accession>
<protein>
    <submittedName>
        <fullName evidence="1">Uncharacterized protein</fullName>
    </submittedName>
</protein>
<dbReference type="Pfam" id="PF17249">
    <property type="entry name" value="DUF5318"/>
    <property type="match status" value="1"/>
</dbReference>
<sequence length="120" mass="13722">MFDYSHEISHEWQRRTTLKRFRAGLVRREAICDADFLLCAAARYHGTDAARPCPVCEETMRNVLWIYGEDLGRRSGTARSEAEIDDIVHEVGPVSVHTVEVCLNCRWNYLLKEVTAAPVV</sequence>
<gene>
    <name evidence="1" type="ORF">C3E79_10830</name>
</gene>
<evidence type="ECO:0000313" key="2">
    <source>
        <dbReference type="Proteomes" id="UP000244754"/>
    </source>
</evidence>
<proteinExistence type="predicted"/>
<dbReference type="AlphaFoldDB" id="A0A2S0WHH2"/>
<dbReference type="Proteomes" id="UP000244754">
    <property type="component" value="Chromosome"/>
</dbReference>
<dbReference type="OrthoDB" id="3531406at2"/>
<reference evidence="2" key="1">
    <citation type="submission" date="2018-01" db="EMBL/GenBank/DDBJ databases">
        <authorList>
            <person name="Li J."/>
        </authorList>
    </citation>
    <scope>NUCLEOTIDE SEQUENCE [LARGE SCALE GENOMIC DNA]</scope>
    <source>
        <strain evidence="2">2184</strain>
    </source>
</reference>
<organism evidence="1 2">
    <name type="scientific">Corynebacterium liangguodongii</name>
    <dbReference type="NCBI Taxonomy" id="2079535"/>
    <lineage>
        <taxon>Bacteria</taxon>
        <taxon>Bacillati</taxon>
        <taxon>Actinomycetota</taxon>
        <taxon>Actinomycetes</taxon>
        <taxon>Mycobacteriales</taxon>
        <taxon>Corynebacteriaceae</taxon>
        <taxon>Corynebacterium</taxon>
    </lineage>
</organism>